<keyword evidence="2" id="KW-1185">Reference proteome</keyword>
<sequence length="65" mass="7140">MPYEVGNSEPALHLCISFCSELALLLKTSFDKSPNLVCVVAIASVYAFYNHPALLVCRSLCCLFI</sequence>
<evidence type="ECO:0000313" key="2">
    <source>
        <dbReference type="Proteomes" id="UP000238479"/>
    </source>
</evidence>
<reference evidence="1 2" key="1">
    <citation type="journal article" date="2018" name="Nat. Genet.">
        <title>The Rosa genome provides new insights in the design of modern roses.</title>
        <authorList>
            <person name="Bendahmane M."/>
        </authorList>
    </citation>
    <scope>NUCLEOTIDE SEQUENCE [LARGE SCALE GENOMIC DNA]</scope>
    <source>
        <strain evidence="2">cv. Old Blush</strain>
    </source>
</reference>
<accession>A0A2P6QHP3</accession>
<gene>
    <name evidence="1" type="ORF">RchiOBHm_Chr5g0060401</name>
</gene>
<proteinExistence type="predicted"/>
<dbReference type="Proteomes" id="UP000238479">
    <property type="component" value="Chromosome 5"/>
</dbReference>
<comment type="caution">
    <text evidence="1">The sequence shown here is derived from an EMBL/GenBank/DDBJ whole genome shotgun (WGS) entry which is preliminary data.</text>
</comment>
<protein>
    <submittedName>
        <fullName evidence="1">Uncharacterized protein</fullName>
    </submittedName>
</protein>
<dbReference type="AlphaFoldDB" id="A0A2P6QHP3"/>
<dbReference type="EMBL" id="PDCK01000043">
    <property type="protein sequence ID" value="PRQ33687.1"/>
    <property type="molecule type" value="Genomic_DNA"/>
</dbReference>
<dbReference type="Gramene" id="PRQ33687">
    <property type="protein sequence ID" value="PRQ33687"/>
    <property type="gene ID" value="RchiOBHm_Chr5g0060401"/>
</dbReference>
<name>A0A2P6QHP3_ROSCH</name>
<evidence type="ECO:0000313" key="1">
    <source>
        <dbReference type="EMBL" id="PRQ33687.1"/>
    </source>
</evidence>
<organism evidence="1 2">
    <name type="scientific">Rosa chinensis</name>
    <name type="common">China rose</name>
    <dbReference type="NCBI Taxonomy" id="74649"/>
    <lineage>
        <taxon>Eukaryota</taxon>
        <taxon>Viridiplantae</taxon>
        <taxon>Streptophyta</taxon>
        <taxon>Embryophyta</taxon>
        <taxon>Tracheophyta</taxon>
        <taxon>Spermatophyta</taxon>
        <taxon>Magnoliopsida</taxon>
        <taxon>eudicotyledons</taxon>
        <taxon>Gunneridae</taxon>
        <taxon>Pentapetalae</taxon>
        <taxon>rosids</taxon>
        <taxon>fabids</taxon>
        <taxon>Rosales</taxon>
        <taxon>Rosaceae</taxon>
        <taxon>Rosoideae</taxon>
        <taxon>Rosoideae incertae sedis</taxon>
        <taxon>Rosa</taxon>
    </lineage>
</organism>